<dbReference type="Proteomes" id="UP000499080">
    <property type="component" value="Unassembled WGS sequence"/>
</dbReference>
<dbReference type="EMBL" id="BGPR01001225">
    <property type="protein sequence ID" value="GBM48717.1"/>
    <property type="molecule type" value="Genomic_DNA"/>
</dbReference>
<dbReference type="PROSITE" id="PS51257">
    <property type="entry name" value="PROKAR_LIPOPROTEIN"/>
    <property type="match status" value="1"/>
</dbReference>
<organism evidence="1 2">
    <name type="scientific">Araneus ventricosus</name>
    <name type="common">Orbweaver spider</name>
    <name type="synonym">Epeira ventricosa</name>
    <dbReference type="NCBI Taxonomy" id="182803"/>
    <lineage>
        <taxon>Eukaryota</taxon>
        <taxon>Metazoa</taxon>
        <taxon>Ecdysozoa</taxon>
        <taxon>Arthropoda</taxon>
        <taxon>Chelicerata</taxon>
        <taxon>Arachnida</taxon>
        <taxon>Araneae</taxon>
        <taxon>Araneomorphae</taxon>
        <taxon>Entelegynae</taxon>
        <taxon>Araneoidea</taxon>
        <taxon>Araneidae</taxon>
        <taxon>Araneus</taxon>
    </lineage>
</organism>
<gene>
    <name evidence="1" type="ORF">AVEN_152419_1</name>
</gene>
<dbReference type="AlphaFoldDB" id="A0A4Y2G650"/>
<keyword evidence="2" id="KW-1185">Reference proteome</keyword>
<sequence>MYPIRQQQVLELQSYSQDFGRQNWIGLFVTTGCLVVRSRFRGLRVSGSKPDSTSDPSSMWAPCKLILKSRIRRPPADVSRKFGEGDVGLCAILRHLTTVQNDKVHPKIAPVLLQNGKLI</sequence>
<accession>A0A4Y2G650</accession>
<evidence type="ECO:0000313" key="1">
    <source>
        <dbReference type="EMBL" id="GBM48717.1"/>
    </source>
</evidence>
<proteinExistence type="predicted"/>
<name>A0A4Y2G650_ARAVE</name>
<reference evidence="1 2" key="1">
    <citation type="journal article" date="2019" name="Sci. Rep.">
        <title>Orb-weaving spider Araneus ventricosus genome elucidates the spidroin gene catalogue.</title>
        <authorList>
            <person name="Kono N."/>
            <person name="Nakamura H."/>
            <person name="Ohtoshi R."/>
            <person name="Moran D.A.P."/>
            <person name="Shinohara A."/>
            <person name="Yoshida Y."/>
            <person name="Fujiwara M."/>
            <person name="Mori M."/>
            <person name="Tomita M."/>
            <person name="Arakawa K."/>
        </authorList>
    </citation>
    <scope>NUCLEOTIDE SEQUENCE [LARGE SCALE GENOMIC DNA]</scope>
</reference>
<protein>
    <submittedName>
        <fullName evidence="1">Uncharacterized protein</fullName>
    </submittedName>
</protein>
<evidence type="ECO:0000313" key="2">
    <source>
        <dbReference type="Proteomes" id="UP000499080"/>
    </source>
</evidence>
<comment type="caution">
    <text evidence="1">The sequence shown here is derived from an EMBL/GenBank/DDBJ whole genome shotgun (WGS) entry which is preliminary data.</text>
</comment>